<dbReference type="EMBL" id="CAXIEN010000409">
    <property type="protein sequence ID" value="CAL1296934.1"/>
    <property type="molecule type" value="Genomic_DNA"/>
</dbReference>
<keyword evidence="6" id="KW-0812">Transmembrane</keyword>
<dbReference type="SUPFAM" id="SSF57196">
    <property type="entry name" value="EGF/Laminin"/>
    <property type="match status" value="1"/>
</dbReference>
<dbReference type="SMART" id="SM00179">
    <property type="entry name" value="EGF_CA"/>
    <property type="match status" value="2"/>
</dbReference>
<dbReference type="PROSITE" id="PS00010">
    <property type="entry name" value="ASX_HYDROXYL"/>
    <property type="match status" value="2"/>
</dbReference>
<reference evidence="9 10" key="1">
    <citation type="submission" date="2024-04" db="EMBL/GenBank/DDBJ databases">
        <authorList>
            <person name="Rising A."/>
            <person name="Reimegard J."/>
            <person name="Sonavane S."/>
            <person name="Akerstrom W."/>
            <person name="Nylinder S."/>
            <person name="Hedman E."/>
            <person name="Kallberg Y."/>
        </authorList>
    </citation>
    <scope>NUCLEOTIDE SEQUENCE [LARGE SCALE GENOMIC DNA]</scope>
</reference>
<dbReference type="PROSITE" id="PS01187">
    <property type="entry name" value="EGF_CA"/>
    <property type="match status" value="2"/>
</dbReference>
<evidence type="ECO:0000256" key="3">
    <source>
        <dbReference type="ARBA" id="ARBA00022737"/>
    </source>
</evidence>
<evidence type="ECO:0000256" key="2">
    <source>
        <dbReference type="ARBA" id="ARBA00022729"/>
    </source>
</evidence>
<gene>
    <name evidence="9" type="ORF">LARSCL_LOCUS20008</name>
</gene>
<evidence type="ECO:0000313" key="10">
    <source>
        <dbReference type="Proteomes" id="UP001497382"/>
    </source>
</evidence>
<evidence type="ECO:0000256" key="5">
    <source>
        <dbReference type="PROSITE-ProRule" id="PRU00076"/>
    </source>
</evidence>
<dbReference type="Pfam" id="PF07645">
    <property type="entry name" value="EGF_CA"/>
    <property type="match status" value="2"/>
</dbReference>
<keyword evidence="6" id="KW-0472">Membrane</keyword>
<evidence type="ECO:0000256" key="7">
    <source>
        <dbReference type="SAM" id="SignalP"/>
    </source>
</evidence>
<keyword evidence="4 5" id="KW-1015">Disulfide bond</keyword>
<accession>A0AAV2BM13</accession>
<comment type="caution">
    <text evidence="9">The sequence shown here is derived from an EMBL/GenBank/DDBJ whole genome shotgun (WGS) entry which is preliminary data.</text>
</comment>
<dbReference type="GO" id="GO:0005509">
    <property type="term" value="F:calcium ion binding"/>
    <property type="evidence" value="ECO:0007669"/>
    <property type="project" value="InterPro"/>
</dbReference>
<dbReference type="Gene3D" id="2.10.25.10">
    <property type="entry name" value="Laminin"/>
    <property type="match status" value="3"/>
</dbReference>
<dbReference type="InterPro" id="IPR018097">
    <property type="entry name" value="EGF_Ca-bd_CS"/>
</dbReference>
<proteinExistence type="predicted"/>
<dbReference type="SUPFAM" id="SSF57184">
    <property type="entry name" value="Growth factor receptor domain"/>
    <property type="match status" value="1"/>
</dbReference>
<feature type="signal peptide" evidence="7">
    <location>
        <begin position="1"/>
        <end position="22"/>
    </location>
</feature>
<keyword evidence="6" id="KW-1133">Transmembrane helix</keyword>
<dbReference type="InterPro" id="IPR049883">
    <property type="entry name" value="NOTCH1_EGF-like"/>
</dbReference>
<feature type="transmembrane region" description="Helical" evidence="6">
    <location>
        <begin position="439"/>
        <end position="460"/>
    </location>
</feature>
<dbReference type="PROSITE" id="PS50026">
    <property type="entry name" value="EGF_3"/>
    <property type="match status" value="3"/>
</dbReference>
<organism evidence="9 10">
    <name type="scientific">Larinioides sclopetarius</name>
    <dbReference type="NCBI Taxonomy" id="280406"/>
    <lineage>
        <taxon>Eukaryota</taxon>
        <taxon>Metazoa</taxon>
        <taxon>Ecdysozoa</taxon>
        <taxon>Arthropoda</taxon>
        <taxon>Chelicerata</taxon>
        <taxon>Arachnida</taxon>
        <taxon>Araneae</taxon>
        <taxon>Araneomorphae</taxon>
        <taxon>Entelegynae</taxon>
        <taxon>Araneoidea</taxon>
        <taxon>Araneidae</taxon>
        <taxon>Larinioides</taxon>
    </lineage>
</organism>
<keyword evidence="10" id="KW-1185">Reference proteome</keyword>
<dbReference type="InterPro" id="IPR001881">
    <property type="entry name" value="EGF-like_Ca-bd_dom"/>
</dbReference>
<feature type="domain" description="EGF-like" evidence="8">
    <location>
        <begin position="337"/>
        <end position="374"/>
    </location>
</feature>
<dbReference type="AlphaFoldDB" id="A0AAV2BM13"/>
<evidence type="ECO:0000313" key="9">
    <source>
        <dbReference type="EMBL" id="CAL1296934.1"/>
    </source>
</evidence>
<feature type="domain" description="EGF-like" evidence="8">
    <location>
        <begin position="384"/>
        <end position="424"/>
    </location>
</feature>
<name>A0AAV2BM13_9ARAC</name>
<evidence type="ECO:0000256" key="4">
    <source>
        <dbReference type="ARBA" id="ARBA00023157"/>
    </source>
</evidence>
<keyword evidence="3" id="KW-0677">Repeat</keyword>
<dbReference type="SMART" id="SM00181">
    <property type="entry name" value="EGF"/>
    <property type="match status" value="6"/>
</dbReference>
<dbReference type="Proteomes" id="UP001497382">
    <property type="component" value="Unassembled WGS sequence"/>
</dbReference>
<dbReference type="InterPro" id="IPR009030">
    <property type="entry name" value="Growth_fac_rcpt_cys_sf"/>
</dbReference>
<feature type="disulfide bond" evidence="5">
    <location>
        <begin position="172"/>
        <end position="181"/>
    </location>
</feature>
<evidence type="ECO:0000256" key="1">
    <source>
        <dbReference type="ARBA" id="ARBA00022536"/>
    </source>
</evidence>
<protein>
    <recommendedName>
        <fullName evidence="8">EGF-like domain-containing protein</fullName>
    </recommendedName>
</protein>
<feature type="transmembrane region" description="Helical" evidence="6">
    <location>
        <begin position="481"/>
        <end position="503"/>
    </location>
</feature>
<sequence length="521" mass="58760">MEKTIIFSITVVLCFGKFITSAAEVSEIDVSISQTETVNYIPVDTAVNKEFHFNGSELGMARADQCKCKNGKCMRACDVTKTTRCEDQRMVCVCNPEFGKTSDDECEYCDCGQGINCTFTRNVYGVSSANCICPEGYYKDYYPYNAKCKLKCSSERHCQNGGTCNWYNRCECPSGTKGDLCEEIDDCSSKCENRFEVDCLYNERYRIAYCDCKNWSLYFDQEANICKPCPCENGFCDYEFNYLYRKLICRCNYGYKKFNGYCKKCDCGIGAIGQCEFDSRGGRICKCGVGFFEREGRCVPCGCHKYSSSDTKCEVTGNVKRCFCREGFQDVNGYCEDINECETNNTCHPSTTCHNTLGSFACQCPVGYRGKNGIIAEPGEVCKDNNECKELINACWYWSKVKCVNLPGSYKCECLQGYEPSGFSDEPQRTSCLQTTVNVAPAVIVVFTTFGLISVSCFMHNHVKKKGSPFILKNPLVLRHGILLLFILQFMSSPIAVAIYFTVAFQIKINKIYNFALFFPL</sequence>
<dbReference type="InterPro" id="IPR000152">
    <property type="entry name" value="EGF-type_Asp/Asn_hydroxyl_site"/>
</dbReference>
<feature type="disulfide bond" evidence="5">
    <location>
        <begin position="395"/>
        <end position="412"/>
    </location>
</feature>
<dbReference type="InterPro" id="IPR000742">
    <property type="entry name" value="EGF"/>
</dbReference>
<dbReference type="PANTHER" id="PTHR24039">
    <property type="entry name" value="FIBRILLIN-RELATED"/>
    <property type="match status" value="1"/>
</dbReference>
<dbReference type="CDD" id="cd00054">
    <property type="entry name" value="EGF_CA"/>
    <property type="match status" value="1"/>
</dbReference>
<comment type="caution">
    <text evidence="5">Lacks conserved residue(s) required for the propagation of feature annotation.</text>
</comment>
<feature type="domain" description="EGF-like" evidence="8">
    <location>
        <begin position="149"/>
        <end position="182"/>
    </location>
</feature>
<feature type="chain" id="PRO_5043494747" description="EGF-like domain-containing protein" evidence="7">
    <location>
        <begin position="23"/>
        <end position="521"/>
    </location>
</feature>
<keyword evidence="2 7" id="KW-0732">Signal</keyword>
<evidence type="ECO:0000256" key="6">
    <source>
        <dbReference type="SAM" id="Phobius"/>
    </source>
</evidence>
<dbReference type="PROSITE" id="PS00022">
    <property type="entry name" value="EGF_1"/>
    <property type="match status" value="1"/>
</dbReference>
<dbReference type="FunFam" id="2.10.25.10:FF:000038">
    <property type="entry name" value="Fibrillin 2"/>
    <property type="match status" value="1"/>
</dbReference>
<keyword evidence="1 5" id="KW-0245">EGF-like domain</keyword>
<evidence type="ECO:0000259" key="8">
    <source>
        <dbReference type="PROSITE" id="PS50026"/>
    </source>
</evidence>